<dbReference type="InterPro" id="IPR025724">
    <property type="entry name" value="GAG-pre-integrase_dom"/>
</dbReference>
<dbReference type="InterPro" id="IPR013103">
    <property type="entry name" value="RVT_2"/>
</dbReference>
<evidence type="ECO:0000259" key="2">
    <source>
        <dbReference type="Pfam" id="PF07727"/>
    </source>
</evidence>
<dbReference type="EMBL" id="BKCJ010005484">
    <property type="protein sequence ID" value="GEU66999.1"/>
    <property type="molecule type" value="Genomic_DNA"/>
</dbReference>
<name>A0A6L2M0P1_TANCI</name>
<gene>
    <name evidence="4" type="ORF">Tci_038977</name>
</gene>
<dbReference type="PANTHER" id="PTHR11439">
    <property type="entry name" value="GAG-POL-RELATED RETROTRANSPOSON"/>
    <property type="match status" value="1"/>
</dbReference>
<feature type="compositionally biased region" description="Polar residues" evidence="1">
    <location>
        <begin position="871"/>
        <end position="890"/>
    </location>
</feature>
<dbReference type="PANTHER" id="PTHR11439:SF495">
    <property type="entry name" value="REVERSE TRANSCRIPTASE, RNA-DEPENDENT DNA POLYMERASE-RELATED"/>
    <property type="match status" value="1"/>
</dbReference>
<dbReference type="SUPFAM" id="SSF56672">
    <property type="entry name" value="DNA/RNA polymerases"/>
    <property type="match status" value="1"/>
</dbReference>
<feature type="compositionally biased region" description="Basic and acidic residues" evidence="1">
    <location>
        <begin position="837"/>
        <end position="850"/>
    </location>
</feature>
<feature type="domain" description="GAG-pre-integrase" evidence="3">
    <location>
        <begin position="93"/>
        <end position="165"/>
    </location>
</feature>
<evidence type="ECO:0000313" key="4">
    <source>
        <dbReference type="EMBL" id="GEU66999.1"/>
    </source>
</evidence>
<dbReference type="Pfam" id="PF07727">
    <property type="entry name" value="RVT_2"/>
    <property type="match status" value="1"/>
</dbReference>
<dbReference type="CDD" id="cd09272">
    <property type="entry name" value="RNase_HI_RT_Ty1"/>
    <property type="match status" value="1"/>
</dbReference>
<sequence>MMGDRSQLKNFVKKFMGTVCFGNDQFAAITGYGDYVQGNINACHVYYVEGLGHNLFSVGQFSDDDLEAIFCSKPCYVRNLEGDDLFTGDHESNLYTISISDMAASLPVCLMSKATLTKSWLWHRKLSYLNFDTINDLTKHDLVDGLSKFKYKKVHLCSACEREKSKKASHPPKVVPKSMNIPSKEDLDNLFGPMYEEYFEKRSSDTSINSAAQQTDYKVYMYALTVSTLEPKNIKEALSDHSWIESLQDELHQEEGIDFEESFASVAHLEAIRMFVAFAAHKNITTFHMDVKTVFLNGPLKGEVYVSQPDGFVDLEFPNHVYRLKKALYCLKQAPRAWYDKLSSFLIEHHFTKGIVDPTLFTRRHGGDILLVQVYVDDIIFGFTNPDFSKRFANLMKNNFEMSMMRKLKFFLGLQVHQSPREIFISQSQYIIELLKKYDIAFATFVCAHYQACPMVKHLKDVKQIFRYLRQSYNMDLWYPKDFEFELTAYSDADHAGCKDDCKSTSEGLQFLGEKLVSWSFKKQDCIVMSTAEAEYVSLSAYCAQVIWMRTQLLDYGYKPVDVHQDELCPPNKRYALMDANKKINLDYAELLWEGLHYALKNSSTQIPYPRFTKIIVGYYMTVFPAISRRARDKYHNLKDDAIVKNIFNSGKHKDNVGMKIPSWMITDEMKLTDHYQMYVVVFGVDVPTNQSQPIESTQRTHRPLSAPRFMPRKKFHALSQHLQEVMEESLPKMVDKRDKELTKKQVSLYVAEGLIMEREKSQMNVDSLVRIYVSGHILRVHPTQATPTSVQEKQLYLIMRDNPQLQQDGLPIWLALKYKFQRLHVATTPCRPSIVRPRDQDDPHDDAHLEGGNSAKRQKMSEHGTFVFGESSSGQDFESEQGPSTLSNQEQLDDFDFWMDSYGTDDDEIPYEKVSQELVDEILLIKQNYVKLKEIIVTPHPQRPNLVVQSCQRDPKAHALSLVNQDLLYLKKGSLRPEKIVTSPHKFSAVIFPDDDIEERTSRWVDKCVKKFNPYARYNVKHWKNLLANIDIKKQKDIGKPKEVVYSNSKIVQIIKTYWELGQEHKFIT</sequence>
<accession>A0A6L2M0P1</accession>
<dbReference type="Pfam" id="PF13976">
    <property type="entry name" value="gag_pre-integrs"/>
    <property type="match status" value="1"/>
</dbReference>
<reference evidence="4" key="1">
    <citation type="journal article" date="2019" name="Sci. Rep.">
        <title>Draft genome of Tanacetum cinerariifolium, the natural source of mosquito coil.</title>
        <authorList>
            <person name="Yamashiro T."/>
            <person name="Shiraishi A."/>
            <person name="Satake H."/>
            <person name="Nakayama K."/>
        </authorList>
    </citation>
    <scope>NUCLEOTIDE SEQUENCE</scope>
</reference>
<dbReference type="InterPro" id="IPR043502">
    <property type="entry name" value="DNA/RNA_pol_sf"/>
</dbReference>
<comment type="caution">
    <text evidence="4">The sequence shown here is derived from an EMBL/GenBank/DDBJ whole genome shotgun (WGS) entry which is preliminary data.</text>
</comment>
<organism evidence="4">
    <name type="scientific">Tanacetum cinerariifolium</name>
    <name type="common">Dalmatian daisy</name>
    <name type="synonym">Chrysanthemum cinerariifolium</name>
    <dbReference type="NCBI Taxonomy" id="118510"/>
    <lineage>
        <taxon>Eukaryota</taxon>
        <taxon>Viridiplantae</taxon>
        <taxon>Streptophyta</taxon>
        <taxon>Embryophyta</taxon>
        <taxon>Tracheophyta</taxon>
        <taxon>Spermatophyta</taxon>
        <taxon>Magnoliopsida</taxon>
        <taxon>eudicotyledons</taxon>
        <taxon>Gunneridae</taxon>
        <taxon>Pentapetalae</taxon>
        <taxon>asterids</taxon>
        <taxon>campanulids</taxon>
        <taxon>Asterales</taxon>
        <taxon>Asteraceae</taxon>
        <taxon>Asteroideae</taxon>
        <taxon>Anthemideae</taxon>
        <taxon>Anthemidinae</taxon>
        <taxon>Tanacetum</taxon>
    </lineage>
</organism>
<feature type="domain" description="Reverse transcriptase Ty1/copia-type" evidence="2">
    <location>
        <begin position="252"/>
        <end position="441"/>
    </location>
</feature>
<evidence type="ECO:0000259" key="3">
    <source>
        <dbReference type="Pfam" id="PF13976"/>
    </source>
</evidence>
<feature type="region of interest" description="Disordered" evidence="1">
    <location>
        <begin position="832"/>
        <end position="890"/>
    </location>
</feature>
<evidence type="ECO:0008006" key="5">
    <source>
        <dbReference type="Google" id="ProtNLM"/>
    </source>
</evidence>
<dbReference type="AlphaFoldDB" id="A0A6L2M0P1"/>
<evidence type="ECO:0000256" key="1">
    <source>
        <dbReference type="SAM" id="MobiDB-lite"/>
    </source>
</evidence>
<proteinExistence type="predicted"/>
<protein>
    <recommendedName>
        <fullName evidence="5">Retrovirus-related Pol polyprotein from transposon TNT 1-94</fullName>
    </recommendedName>
</protein>